<dbReference type="PANTHER" id="PTHR42723">
    <property type="entry name" value="CHLOROPHYLL SYNTHASE"/>
    <property type="match status" value="1"/>
</dbReference>
<keyword evidence="4 12" id="KW-0808">Transferase</keyword>
<comment type="pathway">
    <text evidence="12">Membrane lipid metabolism; glycerophospholipid metabolism.</text>
</comment>
<dbReference type="GO" id="GO:0047295">
    <property type="term" value="F:geranylgeranylglycerol-phosphate geranylgeranyltransferase activity"/>
    <property type="evidence" value="ECO:0007669"/>
    <property type="project" value="UniProtKB-UniRule"/>
</dbReference>
<proteinExistence type="inferred from homology"/>
<dbReference type="GO" id="GO:0000287">
    <property type="term" value="F:magnesium ion binding"/>
    <property type="evidence" value="ECO:0007669"/>
    <property type="project" value="UniProtKB-UniRule"/>
</dbReference>
<keyword evidence="10 12" id="KW-0594">Phospholipid biosynthesis</keyword>
<dbReference type="InterPro" id="IPR050475">
    <property type="entry name" value="Prenyltransferase_related"/>
</dbReference>
<comment type="function">
    <text evidence="12">Prenyltransferase that catalyzes the transfer of the geranylgeranyl moiety of geranylgeranyl diphosphate (GGPP) to the C2 hydroxyl of (S)-3-O-geranylgeranylglyceryl phosphate (GGGP). This reaction is the second ether-bond-formation step in the biosynthesis of archaeal membrane lipids.</text>
</comment>
<comment type="subcellular location">
    <subcellularLocation>
        <location evidence="1 12">Cell membrane</location>
        <topology evidence="1 12">Multi-pass membrane protein</topology>
    </subcellularLocation>
</comment>
<dbReference type="Gene3D" id="1.10.357.140">
    <property type="entry name" value="UbiA prenyltransferase"/>
    <property type="match status" value="1"/>
</dbReference>
<keyword evidence="3 12" id="KW-0444">Lipid biosynthesis</keyword>
<feature type="transmembrane region" description="Helical" evidence="12">
    <location>
        <begin position="220"/>
        <end position="246"/>
    </location>
</feature>
<keyword evidence="2 12" id="KW-1003">Cell membrane</keyword>
<keyword evidence="11 12" id="KW-1208">Phospholipid metabolism</keyword>
<keyword evidence="14" id="KW-1185">Reference proteome</keyword>
<accession>A0A1I6GIQ7</accession>
<comment type="cofactor">
    <cofactor evidence="12">
        <name>Mg(2+)</name>
        <dbReference type="ChEBI" id="CHEBI:18420"/>
    </cofactor>
</comment>
<keyword evidence="5 12" id="KW-0812">Transmembrane</keyword>
<feature type="transmembrane region" description="Helical" evidence="12">
    <location>
        <begin position="156"/>
        <end position="175"/>
    </location>
</feature>
<dbReference type="EMBL" id="FOYS01000002">
    <property type="protein sequence ID" value="SFR42064.1"/>
    <property type="molecule type" value="Genomic_DNA"/>
</dbReference>
<evidence type="ECO:0000256" key="4">
    <source>
        <dbReference type="ARBA" id="ARBA00022679"/>
    </source>
</evidence>
<evidence type="ECO:0000256" key="7">
    <source>
        <dbReference type="ARBA" id="ARBA00022989"/>
    </source>
</evidence>
<keyword evidence="8 12" id="KW-0443">Lipid metabolism</keyword>
<dbReference type="AlphaFoldDB" id="A0A1I6GIQ7"/>
<dbReference type="GO" id="GO:0046474">
    <property type="term" value="P:glycerophospholipid biosynthetic process"/>
    <property type="evidence" value="ECO:0007669"/>
    <property type="project" value="UniProtKB-UniRule"/>
</dbReference>
<protein>
    <recommendedName>
        <fullName evidence="12">Digeranylgeranylglyceryl phosphate synthase</fullName>
        <shortName evidence="12">DGGGP synthase</shortName>
        <shortName evidence="12">DGGGPS</shortName>
        <ecNumber evidence="12">2.5.1.42</ecNumber>
    </recommendedName>
    <alternativeName>
        <fullName evidence="12">(S)-2,3-di-O-geranylgeranylglyceryl phosphate synthase</fullName>
    </alternativeName>
    <alternativeName>
        <fullName evidence="12">Geranylgeranylglycerol-phosphate geranylgeranyltransferase</fullName>
    </alternativeName>
</protein>
<dbReference type="PANTHER" id="PTHR42723:SF1">
    <property type="entry name" value="CHLOROPHYLL SYNTHASE, CHLOROPLASTIC"/>
    <property type="match status" value="1"/>
</dbReference>
<dbReference type="Gene3D" id="1.20.120.1780">
    <property type="entry name" value="UbiA prenyltransferase"/>
    <property type="match status" value="1"/>
</dbReference>
<comment type="catalytic activity">
    <reaction evidence="12">
        <text>sn-3-O-(geranylgeranyl)glycerol 1-phosphate + (2E,6E,10E)-geranylgeranyl diphosphate = 2,3-bis-O-(geranylgeranyl)-sn-glycerol 1-phosphate + diphosphate</text>
        <dbReference type="Rhea" id="RHEA:18109"/>
        <dbReference type="ChEBI" id="CHEBI:33019"/>
        <dbReference type="ChEBI" id="CHEBI:57677"/>
        <dbReference type="ChEBI" id="CHEBI:58756"/>
        <dbReference type="ChEBI" id="CHEBI:58837"/>
        <dbReference type="EC" id="2.5.1.42"/>
    </reaction>
</comment>
<dbReference type="GO" id="GO:0005886">
    <property type="term" value="C:plasma membrane"/>
    <property type="evidence" value="ECO:0007669"/>
    <property type="project" value="UniProtKB-SubCell"/>
</dbReference>
<evidence type="ECO:0000256" key="2">
    <source>
        <dbReference type="ARBA" id="ARBA00022475"/>
    </source>
</evidence>
<dbReference type="OrthoDB" id="11851at2157"/>
<name>A0A1I6GIQ7_9EURY</name>
<dbReference type="NCBIfam" id="NF009521">
    <property type="entry name" value="PRK12882.1"/>
    <property type="match status" value="1"/>
</dbReference>
<feature type="transmembrane region" description="Helical" evidence="12">
    <location>
        <begin position="181"/>
        <end position="200"/>
    </location>
</feature>
<feature type="transmembrane region" description="Helical" evidence="12">
    <location>
        <begin position="64"/>
        <end position="85"/>
    </location>
</feature>
<keyword evidence="7 12" id="KW-1133">Transmembrane helix</keyword>
<feature type="transmembrane region" description="Helical" evidence="12">
    <location>
        <begin position="39"/>
        <end position="58"/>
    </location>
</feature>
<keyword evidence="6 12" id="KW-0460">Magnesium</keyword>
<organism evidence="13 14">
    <name type="scientific">Halogeometricum limi</name>
    <dbReference type="NCBI Taxonomy" id="555875"/>
    <lineage>
        <taxon>Archaea</taxon>
        <taxon>Methanobacteriati</taxon>
        <taxon>Methanobacteriota</taxon>
        <taxon>Stenosarchaea group</taxon>
        <taxon>Halobacteria</taxon>
        <taxon>Halobacteriales</taxon>
        <taxon>Haloferacaceae</taxon>
        <taxon>Halogeometricum</taxon>
    </lineage>
</organism>
<dbReference type="HAMAP" id="MF_01286">
    <property type="entry name" value="DGGGP_synth"/>
    <property type="match status" value="1"/>
</dbReference>
<evidence type="ECO:0000256" key="10">
    <source>
        <dbReference type="ARBA" id="ARBA00023209"/>
    </source>
</evidence>
<evidence type="ECO:0000256" key="9">
    <source>
        <dbReference type="ARBA" id="ARBA00023136"/>
    </source>
</evidence>
<sequence>MPPAAESGSSADDGVSADDSASGVAETARALLELTRPGNIVSAGVLTFTGAFVAAGVFGTPSRVLAAVLATVFATGAGNAVNDYFDRDIDAINRPDRPIPRGAVSSRGALAFSVALFLGAVVCAVLLPVEALAIAVVNLLALVAYTEYFKGLPGVGNAIVGYLTGSTFLFGAAAVDQPLDASVLVLFGLAALATLTREIVKDVEDLEGDREEGLRTLPIVAGEGVSLGLGFLAMIVATVASIYPYVAGAFGPVYLALVLPADLVMLSACVRSFENPSLAQRRLKQGMLLATVAFIAGRLFITPGPVA</sequence>
<feature type="transmembrane region" description="Helical" evidence="12">
    <location>
        <begin position="252"/>
        <end position="273"/>
    </location>
</feature>
<evidence type="ECO:0000256" key="11">
    <source>
        <dbReference type="ARBA" id="ARBA00023264"/>
    </source>
</evidence>
<feature type="transmembrane region" description="Helical" evidence="12">
    <location>
        <begin position="285"/>
        <end position="301"/>
    </location>
</feature>
<evidence type="ECO:0000256" key="3">
    <source>
        <dbReference type="ARBA" id="ARBA00022516"/>
    </source>
</evidence>
<keyword evidence="9 12" id="KW-0472">Membrane</keyword>
<reference evidence="14" key="1">
    <citation type="submission" date="2016-10" db="EMBL/GenBank/DDBJ databases">
        <authorList>
            <person name="Varghese N."/>
            <person name="Submissions S."/>
        </authorList>
    </citation>
    <scope>NUCLEOTIDE SEQUENCE [LARGE SCALE GENOMIC DNA]</scope>
    <source>
        <strain evidence="14">CGMCC 1.8711</strain>
    </source>
</reference>
<evidence type="ECO:0000256" key="1">
    <source>
        <dbReference type="ARBA" id="ARBA00004651"/>
    </source>
</evidence>
<evidence type="ECO:0000256" key="8">
    <source>
        <dbReference type="ARBA" id="ARBA00023098"/>
    </source>
</evidence>
<dbReference type="CDD" id="cd13961">
    <property type="entry name" value="PT_UbiA_DGGGPS"/>
    <property type="match status" value="1"/>
</dbReference>
<dbReference type="InterPro" id="IPR023547">
    <property type="entry name" value="DGGGP_synth"/>
</dbReference>
<dbReference type="InterPro" id="IPR044878">
    <property type="entry name" value="UbiA_sf"/>
</dbReference>
<evidence type="ECO:0000313" key="14">
    <source>
        <dbReference type="Proteomes" id="UP000243250"/>
    </source>
</evidence>
<dbReference type="EC" id="2.5.1.42" evidence="12"/>
<gene>
    <name evidence="13" type="ORF">SAMN04488124_1103</name>
</gene>
<dbReference type="Proteomes" id="UP000243250">
    <property type="component" value="Unassembled WGS sequence"/>
</dbReference>
<comment type="similarity">
    <text evidence="12">Belongs to the UbiA prenyltransferase family. DGGGP synthase subfamily.</text>
</comment>
<dbReference type="Pfam" id="PF01040">
    <property type="entry name" value="UbiA"/>
    <property type="match status" value="1"/>
</dbReference>
<evidence type="ECO:0000256" key="5">
    <source>
        <dbReference type="ARBA" id="ARBA00022692"/>
    </source>
</evidence>
<evidence type="ECO:0000256" key="12">
    <source>
        <dbReference type="HAMAP-Rule" id="MF_01286"/>
    </source>
</evidence>
<evidence type="ECO:0000313" key="13">
    <source>
        <dbReference type="EMBL" id="SFR42064.1"/>
    </source>
</evidence>
<dbReference type="UniPathway" id="UPA00940"/>
<evidence type="ECO:0000256" key="6">
    <source>
        <dbReference type="ARBA" id="ARBA00022842"/>
    </source>
</evidence>
<dbReference type="RefSeq" id="WP_089877662.1">
    <property type="nucleotide sequence ID" value="NZ_FOYS01000002.1"/>
</dbReference>
<dbReference type="STRING" id="555875.SAMN04488124_1103"/>
<dbReference type="InterPro" id="IPR000537">
    <property type="entry name" value="UbiA_prenyltransferase"/>
</dbReference>